<reference evidence="1" key="1">
    <citation type="submission" date="2014-09" db="EMBL/GenBank/DDBJ databases">
        <authorList>
            <person name="Magalhaes I.L.F."/>
            <person name="Oliveira U."/>
            <person name="Santos F.R."/>
            <person name="Vidigal T.H.D.A."/>
            <person name="Brescovit A.D."/>
            <person name="Santos A.J."/>
        </authorList>
    </citation>
    <scope>NUCLEOTIDE SEQUENCE</scope>
    <source>
        <tissue evidence="1">Shoot tissue taken approximately 20 cm above the soil surface</tissue>
    </source>
</reference>
<proteinExistence type="predicted"/>
<dbReference type="AlphaFoldDB" id="A0A0A9DI89"/>
<organism evidence="1">
    <name type="scientific">Arundo donax</name>
    <name type="common">Giant reed</name>
    <name type="synonym">Donax arundinaceus</name>
    <dbReference type="NCBI Taxonomy" id="35708"/>
    <lineage>
        <taxon>Eukaryota</taxon>
        <taxon>Viridiplantae</taxon>
        <taxon>Streptophyta</taxon>
        <taxon>Embryophyta</taxon>
        <taxon>Tracheophyta</taxon>
        <taxon>Spermatophyta</taxon>
        <taxon>Magnoliopsida</taxon>
        <taxon>Liliopsida</taxon>
        <taxon>Poales</taxon>
        <taxon>Poaceae</taxon>
        <taxon>PACMAD clade</taxon>
        <taxon>Arundinoideae</taxon>
        <taxon>Arundineae</taxon>
        <taxon>Arundo</taxon>
    </lineage>
</organism>
<protein>
    <submittedName>
        <fullName evidence="1">Uncharacterized protein</fullName>
    </submittedName>
</protein>
<reference evidence="1" key="2">
    <citation type="journal article" date="2015" name="Data Brief">
        <title>Shoot transcriptome of the giant reed, Arundo donax.</title>
        <authorList>
            <person name="Barrero R.A."/>
            <person name="Guerrero F.D."/>
            <person name="Moolhuijzen P."/>
            <person name="Goolsby J.A."/>
            <person name="Tidwell J."/>
            <person name="Bellgard S.E."/>
            <person name="Bellgard M.I."/>
        </authorList>
    </citation>
    <scope>NUCLEOTIDE SEQUENCE</scope>
    <source>
        <tissue evidence="1">Shoot tissue taken approximately 20 cm above the soil surface</tissue>
    </source>
</reference>
<accession>A0A0A9DI89</accession>
<evidence type="ECO:0000313" key="1">
    <source>
        <dbReference type="EMBL" id="JAD86388.1"/>
    </source>
</evidence>
<name>A0A0A9DI89_ARUDO</name>
<sequence>MRRLSKFSFIILSSGGHKIAQSFSQSSRQSSLRYNIVVRSSVFTAVPEMSRVLRTCAHCLKNRFFSLVHPSKEICRNPLYPSTITVSRQLLLLVTPGPYNLVMVEMVRFPEKSRSSILLISENKSASEQLHRIVEYFTRSLRMLCNRPCNWPMSHS</sequence>
<dbReference type="EMBL" id="GBRH01211507">
    <property type="protein sequence ID" value="JAD86388.1"/>
    <property type="molecule type" value="Transcribed_RNA"/>
</dbReference>